<feature type="domain" description="Glycosyltransferase subfamily 4-like N-terminal" evidence="1">
    <location>
        <begin position="14"/>
        <end position="168"/>
    </location>
</feature>
<name>A0A7W9WN65_CASDE</name>
<dbReference type="Gene3D" id="3.40.50.2000">
    <property type="entry name" value="Glycogen Phosphorylase B"/>
    <property type="match status" value="2"/>
</dbReference>
<dbReference type="InterPro" id="IPR028098">
    <property type="entry name" value="Glyco_trans_4-like_N"/>
</dbReference>
<evidence type="ECO:0000313" key="2">
    <source>
        <dbReference type="EMBL" id="MBB6085072.1"/>
    </source>
</evidence>
<dbReference type="PANTHER" id="PTHR12526:SF635">
    <property type="entry name" value="GLYCOSYL TRANSFERASE GROUP 1"/>
    <property type="match status" value="1"/>
</dbReference>
<sequence length="370" mass="40554">MRILYTNFHPRNGGGHATYVVNLARCFQGAHQVTVATPGTSRLYVQAGRIPGVRCVAASFSTRPAPMLAEVAHLRRLLREGDFDLVHVNGSADHRQAMLARLGLRRPPRIVWTKHNTMPVQGFGHWLRARCATEGAIGVSEFVTAMLRRSAYRHRPLRAIHHGVDAERFRPWAPADAREARRALLGETPADVLVLASVGGTDRDKGWLVLAQALARLPQQQRRRVRVLVAGDVPRGRLQQDFQALGLDGLVVFPGLVNDPERILAAADAGFVLSFHEACSFAACESLAMGLPTLVSDVGGLPEVVRHGVDGWIVPAGDVDAAEAWLRERLSQPISAGMPAAARARAQESFSMQVFARRTLEFYRQVCAQD</sequence>
<dbReference type="Pfam" id="PF13439">
    <property type="entry name" value="Glyco_transf_4"/>
    <property type="match status" value="1"/>
</dbReference>
<dbReference type="GO" id="GO:0016757">
    <property type="term" value="F:glycosyltransferase activity"/>
    <property type="evidence" value="ECO:0007669"/>
    <property type="project" value="UniProtKB-ARBA"/>
</dbReference>
<dbReference type="EMBL" id="JACHIB010000020">
    <property type="protein sequence ID" value="MBB6085072.1"/>
    <property type="molecule type" value="Genomic_DNA"/>
</dbReference>
<protein>
    <submittedName>
        <fullName evidence="2">Glycosyltransferase involved in cell wall biosynthesis</fullName>
    </submittedName>
</protein>
<keyword evidence="2" id="KW-0808">Transferase</keyword>
<evidence type="ECO:0000259" key="1">
    <source>
        <dbReference type="Pfam" id="PF13439"/>
    </source>
</evidence>
<organism evidence="2 3">
    <name type="scientific">Castellaniella defragrans</name>
    <name type="common">Alcaligenes defragrans</name>
    <dbReference type="NCBI Taxonomy" id="75697"/>
    <lineage>
        <taxon>Bacteria</taxon>
        <taxon>Pseudomonadati</taxon>
        <taxon>Pseudomonadota</taxon>
        <taxon>Betaproteobacteria</taxon>
        <taxon>Burkholderiales</taxon>
        <taxon>Alcaligenaceae</taxon>
        <taxon>Castellaniella</taxon>
    </lineage>
</organism>
<dbReference type="Proteomes" id="UP000541136">
    <property type="component" value="Unassembled WGS sequence"/>
</dbReference>
<dbReference type="AlphaFoldDB" id="A0A7W9WN65"/>
<dbReference type="PANTHER" id="PTHR12526">
    <property type="entry name" value="GLYCOSYLTRANSFERASE"/>
    <property type="match status" value="1"/>
</dbReference>
<comment type="caution">
    <text evidence="2">The sequence shown here is derived from an EMBL/GenBank/DDBJ whole genome shotgun (WGS) entry which is preliminary data.</text>
</comment>
<gene>
    <name evidence="2" type="ORF">HNR28_003125</name>
</gene>
<evidence type="ECO:0000313" key="3">
    <source>
        <dbReference type="Proteomes" id="UP000541136"/>
    </source>
</evidence>
<dbReference type="RefSeq" id="WP_151024105.1">
    <property type="nucleotide sequence ID" value="NZ_JACHIB010000020.1"/>
</dbReference>
<accession>A0A7W9WN65</accession>
<proteinExistence type="predicted"/>
<reference evidence="2 3" key="1">
    <citation type="submission" date="2020-08" db="EMBL/GenBank/DDBJ databases">
        <title>Genomic Encyclopedia of Type Strains, Phase IV (KMG-IV): sequencing the most valuable type-strain genomes for metagenomic binning, comparative biology and taxonomic classification.</title>
        <authorList>
            <person name="Goeker M."/>
        </authorList>
    </citation>
    <scope>NUCLEOTIDE SEQUENCE [LARGE SCALE GENOMIC DNA]</scope>
    <source>
        <strain evidence="2 3">DSM 12141</strain>
    </source>
</reference>
<dbReference type="SUPFAM" id="SSF53756">
    <property type="entry name" value="UDP-Glycosyltransferase/glycogen phosphorylase"/>
    <property type="match status" value="1"/>
</dbReference>
<dbReference type="Pfam" id="PF13692">
    <property type="entry name" value="Glyco_trans_1_4"/>
    <property type="match status" value="1"/>
</dbReference>